<feature type="transmembrane region" description="Helical" evidence="1">
    <location>
        <begin position="91"/>
        <end position="108"/>
    </location>
</feature>
<proteinExistence type="predicted"/>
<name>A0ABP4XKX7_9MICO</name>
<protein>
    <recommendedName>
        <fullName evidence="4">NfeD-like C-terminal domain-containing protein</fullName>
    </recommendedName>
</protein>
<keyword evidence="3" id="KW-1185">Reference proteome</keyword>
<reference evidence="3" key="1">
    <citation type="journal article" date="2019" name="Int. J. Syst. Evol. Microbiol.">
        <title>The Global Catalogue of Microorganisms (GCM) 10K type strain sequencing project: providing services to taxonomists for standard genome sequencing and annotation.</title>
        <authorList>
            <consortium name="The Broad Institute Genomics Platform"/>
            <consortium name="The Broad Institute Genome Sequencing Center for Infectious Disease"/>
            <person name="Wu L."/>
            <person name="Ma J."/>
        </authorList>
    </citation>
    <scope>NUCLEOTIDE SEQUENCE [LARGE SCALE GENOMIC DNA]</scope>
    <source>
        <strain evidence="3">JCM 14736</strain>
    </source>
</reference>
<gene>
    <name evidence="2" type="ORF">GCM10009768_14940</name>
</gene>
<dbReference type="EMBL" id="BAAAOB010000001">
    <property type="protein sequence ID" value="GAA1786990.1"/>
    <property type="molecule type" value="Genomic_DNA"/>
</dbReference>
<sequence length="238" mass="25467">MLKVRGERGEVAGRGNMQAGALLARGDRAAPEHALRDVGEAAAVRDAVPGVRRAAVRTVELLELRDVAGQPGVVLGVLRVRGRPFLRGQGVLGPGIGMWIYLPVWSLAMDMWNAASGIGALGAFGVSIWALFIARRANHIAAEGMPPREPSFEVHRLDGGKFRIVNVGQAPLFEATAVGRSATTRSNGMKKEPITLPQGGSLVLEAGLYAGHVRAIELLGFEMRDETRVDRRITVPLD</sequence>
<feature type="transmembrane region" description="Helical" evidence="1">
    <location>
        <begin position="114"/>
        <end position="134"/>
    </location>
</feature>
<evidence type="ECO:0000313" key="3">
    <source>
        <dbReference type="Proteomes" id="UP001500851"/>
    </source>
</evidence>
<keyword evidence="1" id="KW-1133">Transmembrane helix</keyword>
<keyword evidence="1" id="KW-0812">Transmembrane</keyword>
<evidence type="ECO:0000313" key="2">
    <source>
        <dbReference type="EMBL" id="GAA1786990.1"/>
    </source>
</evidence>
<evidence type="ECO:0008006" key="4">
    <source>
        <dbReference type="Google" id="ProtNLM"/>
    </source>
</evidence>
<comment type="caution">
    <text evidence="2">The sequence shown here is derived from an EMBL/GenBank/DDBJ whole genome shotgun (WGS) entry which is preliminary data.</text>
</comment>
<accession>A0ABP4XKX7</accession>
<evidence type="ECO:0000256" key="1">
    <source>
        <dbReference type="SAM" id="Phobius"/>
    </source>
</evidence>
<dbReference type="Proteomes" id="UP001500851">
    <property type="component" value="Unassembled WGS sequence"/>
</dbReference>
<keyword evidence="1" id="KW-0472">Membrane</keyword>
<organism evidence="2 3">
    <name type="scientific">Leucobacter iarius</name>
    <dbReference type="NCBI Taxonomy" id="333963"/>
    <lineage>
        <taxon>Bacteria</taxon>
        <taxon>Bacillati</taxon>
        <taxon>Actinomycetota</taxon>
        <taxon>Actinomycetes</taxon>
        <taxon>Micrococcales</taxon>
        <taxon>Microbacteriaceae</taxon>
        <taxon>Leucobacter</taxon>
    </lineage>
</organism>